<accession>A0A061DJW0</accession>
<sequence length="91" mass="10485">MFTLEMPSHTMLYQKISQERTPIIALRIHMFLLQRSESKKIKFASTGCQATVPEAINADICIHGIVGMDSRCWQSWRATRRLFVECPSSRV</sequence>
<evidence type="ECO:0000313" key="2">
    <source>
        <dbReference type="Proteomes" id="UP000026915"/>
    </source>
</evidence>
<name>A0A061DJW0_THECC</name>
<evidence type="ECO:0000313" key="1">
    <source>
        <dbReference type="EMBL" id="EOX92915.1"/>
    </source>
</evidence>
<reference evidence="1 2" key="1">
    <citation type="journal article" date="2013" name="Genome Biol.">
        <title>The genome sequence of the most widely cultivated cacao type and its use to identify candidate genes regulating pod color.</title>
        <authorList>
            <person name="Motamayor J.C."/>
            <person name="Mockaitis K."/>
            <person name="Schmutz J."/>
            <person name="Haiminen N."/>
            <person name="Iii D.L."/>
            <person name="Cornejo O."/>
            <person name="Findley S.D."/>
            <person name="Zheng P."/>
            <person name="Utro F."/>
            <person name="Royaert S."/>
            <person name="Saski C."/>
            <person name="Jenkins J."/>
            <person name="Podicheti R."/>
            <person name="Zhao M."/>
            <person name="Scheffler B.E."/>
            <person name="Stack J.C."/>
            <person name="Feltus F.A."/>
            <person name="Mustiga G.M."/>
            <person name="Amores F."/>
            <person name="Phillips W."/>
            <person name="Marelli J.P."/>
            <person name="May G.D."/>
            <person name="Shapiro H."/>
            <person name="Ma J."/>
            <person name="Bustamante C.D."/>
            <person name="Schnell R.J."/>
            <person name="Main D."/>
            <person name="Gilbert D."/>
            <person name="Parida L."/>
            <person name="Kuhn D.N."/>
        </authorList>
    </citation>
    <scope>NUCLEOTIDE SEQUENCE [LARGE SCALE GENOMIC DNA]</scope>
    <source>
        <strain evidence="2">cv. Matina 1-6</strain>
    </source>
</reference>
<dbReference type="Proteomes" id="UP000026915">
    <property type="component" value="Chromosome 1"/>
</dbReference>
<organism evidence="1 2">
    <name type="scientific">Theobroma cacao</name>
    <name type="common">Cacao</name>
    <name type="synonym">Cocoa</name>
    <dbReference type="NCBI Taxonomy" id="3641"/>
    <lineage>
        <taxon>Eukaryota</taxon>
        <taxon>Viridiplantae</taxon>
        <taxon>Streptophyta</taxon>
        <taxon>Embryophyta</taxon>
        <taxon>Tracheophyta</taxon>
        <taxon>Spermatophyta</taxon>
        <taxon>Magnoliopsida</taxon>
        <taxon>eudicotyledons</taxon>
        <taxon>Gunneridae</taxon>
        <taxon>Pentapetalae</taxon>
        <taxon>rosids</taxon>
        <taxon>malvids</taxon>
        <taxon>Malvales</taxon>
        <taxon>Malvaceae</taxon>
        <taxon>Byttnerioideae</taxon>
        <taxon>Theobroma</taxon>
    </lineage>
</organism>
<keyword evidence="2" id="KW-1185">Reference proteome</keyword>
<gene>
    <name evidence="1" type="ORF">TCM_001777</name>
</gene>
<dbReference type="InParanoid" id="A0A061DJW0"/>
<protein>
    <submittedName>
        <fullName evidence="1">Uncharacterized protein</fullName>
    </submittedName>
</protein>
<dbReference type="HOGENOM" id="CLU_2431384_0_0_1"/>
<dbReference type="AlphaFoldDB" id="A0A061DJW0"/>
<dbReference type="EMBL" id="CM001879">
    <property type="protein sequence ID" value="EOX92915.1"/>
    <property type="molecule type" value="Genomic_DNA"/>
</dbReference>
<proteinExistence type="predicted"/>
<dbReference type="Gramene" id="EOX92915">
    <property type="protein sequence ID" value="EOX92915"/>
    <property type="gene ID" value="TCM_001777"/>
</dbReference>